<dbReference type="EC" id="3.4.11.-" evidence="11"/>
<keyword evidence="4 9" id="KW-0479">Metal-binding</keyword>
<dbReference type="FunFam" id="1.10.390.10:FF:000001">
    <property type="entry name" value="Aminopeptidase"/>
    <property type="match status" value="1"/>
</dbReference>
<dbReference type="GO" id="GO:0016020">
    <property type="term" value="C:membrane"/>
    <property type="evidence" value="ECO:0007669"/>
    <property type="project" value="TreeGrafter"/>
</dbReference>
<evidence type="ECO:0000256" key="2">
    <source>
        <dbReference type="ARBA" id="ARBA00022438"/>
    </source>
</evidence>
<feature type="domain" description="Peptidase M1 membrane alanine aminopeptidase" evidence="12">
    <location>
        <begin position="250"/>
        <end position="468"/>
    </location>
</feature>
<dbReference type="Pfam" id="PF11838">
    <property type="entry name" value="ERAP1_C"/>
    <property type="match status" value="1"/>
</dbReference>
<evidence type="ECO:0000256" key="4">
    <source>
        <dbReference type="ARBA" id="ARBA00022723"/>
    </source>
</evidence>
<evidence type="ECO:0000256" key="6">
    <source>
        <dbReference type="ARBA" id="ARBA00022833"/>
    </source>
</evidence>
<evidence type="ECO:0000256" key="3">
    <source>
        <dbReference type="ARBA" id="ARBA00022670"/>
    </source>
</evidence>
<feature type="binding site" evidence="9">
    <location>
        <position position="345"/>
    </location>
    <ligand>
        <name>Zn(2+)</name>
        <dbReference type="ChEBI" id="CHEBI:29105"/>
        <note>catalytic</note>
    </ligand>
</feature>
<reference evidence="15 16" key="1">
    <citation type="submission" date="2022-12" db="EMBL/GenBank/DDBJ databases">
        <title>Genomic features and morphological characterization of a novel Knufia sp. strain isolated from spacecraft assembly facility.</title>
        <authorList>
            <person name="Teixeira M."/>
            <person name="Chander A.M."/>
            <person name="Stajich J.E."/>
            <person name="Venkateswaran K."/>
        </authorList>
    </citation>
    <scope>NUCLEOTIDE SEQUENCE [LARGE SCALE GENOMIC DNA]</scope>
    <source>
        <strain evidence="15 16">FJI-L2-BK-P2</strain>
    </source>
</reference>
<keyword evidence="7 11" id="KW-0482">Metalloprotease</keyword>
<keyword evidence="3 11" id="KW-0645">Protease</keyword>
<evidence type="ECO:0000256" key="5">
    <source>
        <dbReference type="ARBA" id="ARBA00022801"/>
    </source>
</evidence>
<gene>
    <name evidence="15" type="ORF">OHC33_000941</name>
</gene>
<dbReference type="GO" id="GO:0005737">
    <property type="term" value="C:cytoplasm"/>
    <property type="evidence" value="ECO:0007669"/>
    <property type="project" value="TreeGrafter"/>
</dbReference>
<dbReference type="SUPFAM" id="SSF63737">
    <property type="entry name" value="Leukotriene A4 hydrolase N-terminal domain"/>
    <property type="match status" value="1"/>
</dbReference>
<feature type="domain" description="ERAP1-like C-terminal" evidence="13">
    <location>
        <begin position="542"/>
        <end position="860"/>
    </location>
</feature>
<dbReference type="PANTHER" id="PTHR11533">
    <property type="entry name" value="PROTEASE M1 ZINC METALLOPROTEASE"/>
    <property type="match status" value="1"/>
</dbReference>
<evidence type="ECO:0000256" key="7">
    <source>
        <dbReference type="ARBA" id="ARBA00023049"/>
    </source>
</evidence>
<evidence type="ECO:0000313" key="15">
    <source>
        <dbReference type="EMBL" id="KAK5957752.1"/>
    </source>
</evidence>
<keyword evidence="6 9" id="KW-0862">Zinc</keyword>
<feature type="binding site" evidence="9">
    <location>
        <position position="326"/>
    </location>
    <ligand>
        <name>Zn(2+)</name>
        <dbReference type="ChEBI" id="CHEBI:29105"/>
        <note>catalytic</note>
    </ligand>
</feature>
<evidence type="ECO:0000256" key="8">
    <source>
        <dbReference type="PIRSR" id="PIRSR634016-1"/>
    </source>
</evidence>
<dbReference type="AlphaFoldDB" id="A0AAN8I759"/>
<organism evidence="15 16">
    <name type="scientific">Knufia fluminis</name>
    <dbReference type="NCBI Taxonomy" id="191047"/>
    <lineage>
        <taxon>Eukaryota</taxon>
        <taxon>Fungi</taxon>
        <taxon>Dikarya</taxon>
        <taxon>Ascomycota</taxon>
        <taxon>Pezizomycotina</taxon>
        <taxon>Eurotiomycetes</taxon>
        <taxon>Chaetothyriomycetidae</taxon>
        <taxon>Chaetothyriales</taxon>
        <taxon>Trichomeriaceae</taxon>
        <taxon>Knufia</taxon>
    </lineage>
</organism>
<keyword evidence="5 11" id="KW-0378">Hydrolase</keyword>
<evidence type="ECO:0000256" key="1">
    <source>
        <dbReference type="ARBA" id="ARBA00010136"/>
    </source>
</evidence>
<dbReference type="GO" id="GO:0043171">
    <property type="term" value="P:peptide catabolic process"/>
    <property type="evidence" value="ECO:0007669"/>
    <property type="project" value="TreeGrafter"/>
</dbReference>
<evidence type="ECO:0000256" key="10">
    <source>
        <dbReference type="PIRSR" id="PIRSR634016-4"/>
    </source>
</evidence>
<dbReference type="EMBL" id="JAKLMC020000002">
    <property type="protein sequence ID" value="KAK5957752.1"/>
    <property type="molecule type" value="Genomic_DNA"/>
</dbReference>
<dbReference type="InterPro" id="IPR014782">
    <property type="entry name" value="Peptidase_M1_dom"/>
</dbReference>
<accession>A0AAN8I759</accession>
<feature type="domain" description="Aminopeptidase N-like N-terminal" evidence="14">
    <location>
        <begin position="11"/>
        <end position="215"/>
    </location>
</feature>
<dbReference type="Gene3D" id="1.10.390.10">
    <property type="entry name" value="Neutral Protease Domain 2"/>
    <property type="match status" value="1"/>
</dbReference>
<dbReference type="InterPro" id="IPR027268">
    <property type="entry name" value="Peptidase_M4/M1_CTD_sf"/>
</dbReference>
<dbReference type="InterPro" id="IPR024571">
    <property type="entry name" value="ERAP1-like_C_dom"/>
</dbReference>
<dbReference type="GO" id="GO:0042277">
    <property type="term" value="F:peptide binding"/>
    <property type="evidence" value="ECO:0007669"/>
    <property type="project" value="TreeGrafter"/>
</dbReference>
<dbReference type="Pfam" id="PF01433">
    <property type="entry name" value="Peptidase_M1"/>
    <property type="match status" value="1"/>
</dbReference>
<sequence length="882" mass="99340">MTMHRRSTAVKPVSYNLSLSNILPAPSWTYDGHVEIEAQALNSLTQIVLDARGLEVSLSAVSQLENDDLSVLDASNTTVTYDEKQGKAYIHLPKEIKPGVFRISLLFHGSINDSMEGFYRARYDLDPSMLANGVFQDEKYSYALATQFEPCDARRAFPCFDEPDLKAKFTLSIEVAGDLTALSNMPVTDIIRIDAEGKSLKKVCFAETPVMSTYLLAWAIGDFEYIESFTSTGTQVRVYTTKGLSKFGQFALKDACQTLDYFADIFEVPYALPKCDHLVVSEFVSGAMENWGLITYKPTKILFDEKTSDNRLMSKVSYVVAHELAHQWFGNLVTMTNWGELWLNEGFATWAGYLAVDHLHPEWNIWDQFVAETVSDAMSLDSFEHATHPIRTTAEGPDSALHMFDSISYFKGSSIIRMLALHIGHENFLRGVAKYLNQHAYGNARTEDLWSALTSTSGFDVDQMMKSWTCTAGFPLMSFETTQSTCCVKQEPIFKVVARNGATPPYPLWQIPLQFGVSESNVRMSILSESETEIQYHGEALVPNEDRLAFCATWYSSDQLDRIGENWSQLTPSTKAGVLADIALLTTMNVVSVSQLLSFLRQLVHEENGYVWSCIKQCLAILSMVCNDDSAAKAGLKAYSRDLTAQARSKVQWGREQDIYVKAEFEKAMIALAVGFCGDETFVSEVEQRFSDWRHTSSTNSDAIPRTLRSTIFGISVEKGDEDVFRAIRDEYFSCTDIDGREICLTALCRTRDPSLAWELLQFAFESEDNVNLQDLHLLGSALGHNGTCRHVLWDYVKGNWSIVYRRVSKNGMNLMWFLEHSFESFDTFEMAREVELFFSKEDDGMFSAPVRVAVESIKRNAAFKEACQGQVASWFQENGYS</sequence>
<evidence type="ECO:0000256" key="11">
    <source>
        <dbReference type="RuleBase" id="RU364040"/>
    </source>
</evidence>
<dbReference type="InterPro" id="IPR050344">
    <property type="entry name" value="Peptidase_M1_aminopeptidases"/>
</dbReference>
<comment type="caution">
    <text evidence="15">The sequence shown here is derived from an EMBL/GenBank/DDBJ whole genome shotgun (WGS) entry which is preliminary data.</text>
</comment>
<evidence type="ECO:0000259" key="12">
    <source>
        <dbReference type="Pfam" id="PF01433"/>
    </source>
</evidence>
<evidence type="ECO:0000313" key="16">
    <source>
        <dbReference type="Proteomes" id="UP001316803"/>
    </source>
</evidence>
<evidence type="ECO:0000259" key="14">
    <source>
        <dbReference type="Pfam" id="PF17900"/>
    </source>
</evidence>
<dbReference type="Gene3D" id="1.25.50.20">
    <property type="match status" value="1"/>
</dbReference>
<dbReference type="InterPro" id="IPR045357">
    <property type="entry name" value="Aminopeptidase_N-like_N"/>
</dbReference>
<dbReference type="Gene3D" id="2.60.40.1730">
    <property type="entry name" value="tricorn interacting facor f3 domain"/>
    <property type="match status" value="1"/>
</dbReference>
<dbReference type="InterPro" id="IPR042097">
    <property type="entry name" value="Aminopeptidase_N-like_N_sf"/>
</dbReference>
<comment type="similarity">
    <text evidence="1 11">Belongs to the peptidase M1 family.</text>
</comment>
<dbReference type="Pfam" id="PF17900">
    <property type="entry name" value="Peptidase_M1_N"/>
    <property type="match status" value="1"/>
</dbReference>
<keyword evidence="2 11" id="KW-0031">Aminopeptidase</keyword>
<dbReference type="PRINTS" id="PR00756">
    <property type="entry name" value="ALADIPTASE"/>
</dbReference>
<dbReference type="GO" id="GO:0008270">
    <property type="term" value="F:zinc ion binding"/>
    <property type="evidence" value="ECO:0007669"/>
    <property type="project" value="UniProtKB-UniRule"/>
</dbReference>
<keyword evidence="16" id="KW-1185">Reference proteome</keyword>
<protein>
    <recommendedName>
        <fullName evidence="11">Aminopeptidase</fullName>
        <ecNumber evidence="11">3.4.11.-</ecNumber>
    </recommendedName>
</protein>
<feature type="binding site" evidence="9">
    <location>
        <position position="322"/>
    </location>
    <ligand>
        <name>Zn(2+)</name>
        <dbReference type="ChEBI" id="CHEBI:29105"/>
        <note>catalytic</note>
    </ligand>
</feature>
<comment type="cofactor">
    <cofactor evidence="9 11">
        <name>Zn(2+)</name>
        <dbReference type="ChEBI" id="CHEBI:29105"/>
    </cofactor>
    <text evidence="9 11">Binds 1 zinc ion per subunit.</text>
</comment>
<dbReference type="CDD" id="cd09601">
    <property type="entry name" value="M1_APN-Q_like"/>
    <property type="match status" value="1"/>
</dbReference>
<dbReference type="SUPFAM" id="SSF55486">
    <property type="entry name" value="Metalloproteases ('zincins'), catalytic domain"/>
    <property type="match status" value="1"/>
</dbReference>
<evidence type="ECO:0000256" key="9">
    <source>
        <dbReference type="PIRSR" id="PIRSR634016-3"/>
    </source>
</evidence>
<proteinExistence type="inferred from homology"/>
<dbReference type="Proteomes" id="UP001316803">
    <property type="component" value="Unassembled WGS sequence"/>
</dbReference>
<name>A0AAN8I759_9EURO</name>
<dbReference type="GO" id="GO:0006508">
    <property type="term" value="P:proteolysis"/>
    <property type="evidence" value="ECO:0007669"/>
    <property type="project" value="UniProtKB-KW"/>
</dbReference>
<dbReference type="InterPro" id="IPR034016">
    <property type="entry name" value="M1_APN-typ"/>
</dbReference>
<evidence type="ECO:0000259" key="13">
    <source>
        <dbReference type="Pfam" id="PF11838"/>
    </source>
</evidence>
<dbReference type="GO" id="GO:0070006">
    <property type="term" value="F:metalloaminopeptidase activity"/>
    <property type="evidence" value="ECO:0007669"/>
    <property type="project" value="TreeGrafter"/>
</dbReference>
<feature type="active site" description="Proton acceptor" evidence="8">
    <location>
        <position position="323"/>
    </location>
</feature>
<feature type="site" description="Transition state stabilizer" evidence="10">
    <location>
        <position position="409"/>
    </location>
</feature>
<dbReference type="InterPro" id="IPR001930">
    <property type="entry name" value="Peptidase_M1"/>
</dbReference>
<dbReference type="PANTHER" id="PTHR11533:SF171">
    <property type="entry name" value="AMINOPEPTIDASE"/>
    <property type="match status" value="1"/>
</dbReference>